<name>A0A5J6L2D3_9MICO</name>
<evidence type="ECO:0000259" key="3">
    <source>
        <dbReference type="SMART" id="SM00363"/>
    </source>
</evidence>
<protein>
    <submittedName>
        <fullName evidence="4">RNA-binding S4 domain-containing protein</fullName>
    </submittedName>
</protein>
<organism evidence="4 5">
    <name type="scientific">Microbacterium lushaniae</name>
    <dbReference type="NCBI Taxonomy" id="2614639"/>
    <lineage>
        <taxon>Bacteria</taxon>
        <taxon>Bacillati</taxon>
        <taxon>Actinomycetota</taxon>
        <taxon>Actinomycetes</taxon>
        <taxon>Micrococcales</taxon>
        <taxon>Microbacteriaceae</taxon>
        <taxon>Microbacterium</taxon>
    </lineage>
</organism>
<dbReference type="GO" id="GO:0003723">
    <property type="term" value="F:RNA binding"/>
    <property type="evidence" value="ECO:0007669"/>
    <property type="project" value="UniProtKB-KW"/>
</dbReference>
<feature type="domain" description="RNA-binding S4" evidence="3">
    <location>
        <begin position="36"/>
        <end position="100"/>
    </location>
</feature>
<dbReference type="CDD" id="cd00165">
    <property type="entry name" value="S4"/>
    <property type="match status" value="1"/>
</dbReference>
<evidence type="ECO:0000313" key="4">
    <source>
        <dbReference type="EMBL" id="QEW02733.1"/>
    </source>
</evidence>
<dbReference type="KEGG" id="mlz:F6J85_06200"/>
<feature type="region of interest" description="Disordered" evidence="2">
    <location>
        <begin position="105"/>
        <end position="152"/>
    </location>
</feature>
<feature type="compositionally biased region" description="Basic and acidic residues" evidence="2">
    <location>
        <begin position="142"/>
        <end position="152"/>
    </location>
</feature>
<dbReference type="EMBL" id="CP044232">
    <property type="protein sequence ID" value="QEW02733.1"/>
    <property type="molecule type" value="Genomic_DNA"/>
</dbReference>
<dbReference type="Gene3D" id="3.10.290.10">
    <property type="entry name" value="RNA-binding S4 domain"/>
    <property type="match status" value="1"/>
</dbReference>
<gene>
    <name evidence="4" type="ORF">F6J85_06200</name>
</gene>
<feature type="compositionally biased region" description="Basic residues" evidence="2">
    <location>
        <begin position="1"/>
        <end position="23"/>
    </location>
</feature>
<evidence type="ECO:0000313" key="5">
    <source>
        <dbReference type="Proteomes" id="UP000325516"/>
    </source>
</evidence>
<accession>A0A5J6L2D3</accession>
<dbReference type="SUPFAM" id="SSF55174">
    <property type="entry name" value="Alpha-L RNA-binding motif"/>
    <property type="match status" value="1"/>
</dbReference>
<dbReference type="InterPro" id="IPR036986">
    <property type="entry name" value="S4_RNA-bd_sf"/>
</dbReference>
<evidence type="ECO:0000256" key="2">
    <source>
        <dbReference type="SAM" id="MobiDB-lite"/>
    </source>
</evidence>
<sequence>MGGRPGHAHLHPGSGPHRRRGRPRPTPEGLVTAGSVRVDSWLWAIRVYKTRSAATTACRAGHVRVNGERAKAAQQVKPGDELRVRIAGFDRILVVREPIAKRVGAPQAALAVDDRTPPAPPRESIPAFAQRDRGAGRPTKRERREIDRLRGQ</sequence>
<dbReference type="PROSITE" id="PS50889">
    <property type="entry name" value="S4"/>
    <property type="match status" value="1"/>
</dbReference>
<evidence type="ECO:0000256" key="1">
    <source>
        <dbReference type="PROSITE-ProRule" id="PRU00182"/>
    </source>
</evidence>
<keyword evidence="5" id="KW-1185">Reference proteome</keyword>
<proteinExistence type="predicted"/>
<reference evidence="5" key="1">
    <citation type="submission" date="2019-09" db="EMBL/GenBank/DDBJ databases">
        <title>Mumia zhuanghuii sp. nov. isolated from the intestinal contents of plateau pika (Ochotona curzoniae) in the Qinghai-Tibet plateau of China.</title>
        <authorList>
            <person name="Tian Z."/>
        </authorList>
    </citation>
    <scope>NUCLEOTIDE SEQUENCE [LARGE SCALE GENOMIC DNA]</scope>
    <source>
        <strain evidence="5">L-031</strain>
    </source>
</reference>
<dbReference type="Proteomes" id="UP000325516">
    <property type="component" value="Chromosome"/>
</dbReference>
<dbReference type="Pfam" id="PF01479">
    <property type="entry name" value="S4"/>
    <property type="match status" value="1"/>
</dbReference>
<keyword evidence="1" id="KW-0694">RNA-binding</keyword>
<feature type="region of interest" description="Disordered" evidence="2">
    <location>
        <begin position="1"/>
        <end position="31"/>
    </location>
</feature>
<dbReference type="AlphaFoldDB" id="A0A5J6L2D3"/>
<dbReference type="SMART" id="SM00363">
    <property type="entry name" value="S4"/>
    <property type="match status" value="1"/>
</dbReference>
<dbReference type="InterPro" id="IPR002942">
    <property type="entry name" value="S4_RNA-bd"/>
</dbReference>